<sequence length="84" mass="9129">MQKQRNGYTWALRGFEAGFVAGWLCENLLTRDYGIHVGGLFAAFLGGIVGFMASVVTFAVIVIQTNEYPAPSTFTDDQHVGSPD</sequence>
<gene>
    <name evidence="2" type="ORF">Pan44_44710</name>
</gene>
<dbReference type="InParanoid" id="A0A517SJW9"/>
<evidence type="ECO:0000256" key="1">
    <source>
        <dbReference type="SAM" id="Phobius"/>
    </source>
</evidence>
<protein>
    <submittedName>
        <fullName evidence="2">Uncharacterized protein</fullName>
    </submittedName>
</protein>
<reference evidence="2 3" key="1">
    <citation type="submission" date="2019-02" db="EMBL/GenBank/DDBJ databases">
        <title>Deep-cultivation of Planctomycetes and their phenomic and genomic characterization uncovers novel biology.</title>
        <authorList>
            <person name="Wiegand S."/>
            <person name="Jogler M."/>
            <person name="Boedeker C."/>
            <person name="Pinto D."/>
            <person name="Vollmers J."/>
            <person name="Rivas-Marin E."/>
            <person name="Kohn T."/>
            <person name="Peeters S.H."/>
            <person name="Heuer A."/>
            <person name="Rast P."/>
            <person name="Oberbeckmann S."/>
            <person name="Bunk B."/>
            <person name="Jeske O."/>
            <person name="Meyerdierks A."/>
            <person name="Storesund J.E."/>
            <person name="Kallscheuer N."/>
            <person name="Luecker S."/>
            <person name="Lage O.M."/>
            <person name="Pohl T."/>
            <person name="Merkel B.J."/>
            <person name="Hornburger P."/>
            <person name="Mueller R.-W."/>
            <person name="Bruemmer F."/>
            <person name="Labrenz M."/>
            <person name="Spormann A.M."/>
            <person name="Op den Camp H."/>
            <person name="Overmann J."/>
            <person name="Amann R."/>
            <person name="Jetten M.S.M."/>
            <person name="Mascher T."/>
            <person name="Medema M.H."/>
            <person name="Devos D.P."/>
            <person name="Kaster A.-K."/>
            <person name="Ovreas L."/>
            <person name="Rohde M."/>
            <person name="Galperin M.Y."/>
            <person name="Jogler C."/>
        </authorList>
    </citation>
    <scope>NUCLEOTIDE SEQUENCE [LARGE SCALE GENOMIC DNA]</scope>
    <source>
        <strain evidence="2 3">Pan44</strain>
    </source>
</reference>
<evidence type="ECO:0000313" key="3">
    <source>
        <dbReference type="Proteomes" id="UP000315700"/>
    </source>
</evidence>
<dbReference type="EMBL" id="CP036271">
    <property type="protein sequence ID" value="QDT56417.1"/>
    <property type="molecule type" value="Genomic_DNA"/>
</dbReference>
<accession>A0A517SJW9</accession>
<keyword evidence="1" id="KW-1133">Transmembrane helix</keyword>
<keyword evidence="1" id="KW-0812">Transmembrane</keyword>
<dbReference type="AlphaFoldDB" id="A0A517SJW9"/>
<proteinExistence type="predicted"/>
<keyword evidence="1" id="KW-0472">Membrane</keyword>
<keyword evidence="3" id="KW-1185">Reference proteome</keyword>
<dbReference type="RefSeq" id="WP_145033890.1">
    <property type="nucleotide sequence ID" value="NZ_CP036271.1"/>
</dbReference>
<dbReference type="KEGG" id="ccos:Pan44_44710"/>
<evidence type="ECO:0000313" key="2">
    <source>
        <dbReference type="EMBL" id="QDT56417.1"/>
    </source>
</evidence>
<dbReference type="Proteomes" id="UP000315700">
    <property type="component" value="Chromosome"/>
</dbReference>
<organism evidence="2 3">
    <name type="scientific">Caulifigura coniformis</name>
    <dbReference type="NCBI Taxonomy" id="2527983"/>
    <lineage>
        <taxon>Bacteria</taxon>
        <taxon>Pseudomonadati</taxon>
        <taxon>Planctomycetota</taxon>
        <taxon>Planctomycetia</taxon>
        <taxon>Planctomycetales</taxon>
        <taxon>Planctomycetaceae</taxon>
        <taxon>Caulifigura</taxon>
    </lineage>
</organism>
<name>A0A517SJW9_9PLAN</name>
<feature type="transmembrane region" description="Helical" evidence="1">
    <location>
        <begin position="40"/>
        <end position="63"/>
    </location>
</feature>